<dbReference type="InterPro" id="IPR029064">
    <property type="entry name" value="Ribosomal_eL30-like_sf"/>
</dbReference>
<dbReference type="RefSeq" id="WP_160722262.1">
    <property type="nucleotide sequence ID" value="NZ_SUMG01000015.1"/>
</dbReference>
<sequence>MDDLKKKNKVVGFKESTRAMKNKEVRKLIIAKDAQPHIVEPLLRQAEEESIEVLRVETMKQLGRKCGISLNAAVVALIKDAVNEN</sequence>
<feature type="domain" description="Ribosomal protein eL8/eL30/eS12/Gadd45" evidence="1">
    <location>
        <begin position="5"/>
        <end position="80"/>
    </location>
</feature>
<gene>
    <name evidence="2" type="ORF">ISALK_11020</name>
</gene>
<comment type="caution">
    <text evidence="2">The sequence shown here is derived from an EMBL/GenBank/DDBJ whole genome shotgun (WGS) entry which is preliminary data.</text>
</comment>
<evidence type="ECO:0000259" key="1">
    <source>
        <dbReference type="Pfam" id="PF01248"/>
    </source>
</evidence>
<keyword evidence="3" id="KW-1185">Reference proteome</keyword>
<name>A0AA44BG17_9CLOT</name>
<evidence type="ECO:0000313" key="2">
    <source>
        <dbReference type="EMBL" id="NBG89021.1"/>
    </source>
</evidence>
<keyword evidence="2" id="KW-0687">Ribonucleoprotein</keyword>
<dbReference type="SUPFAM" id="SSF55315">
    <property type="entry name" value="L30e-like"/>
    <property type="match status" value="1"/>
</dbReference>
<dbReference type="Gene3D" id="3.30.1330.30">
    <property type="match status" value="1"/>
</dbReference>
<organism evidence="2 3">
    <name type="scientific">Isachenkonia alkalipeptolytica</name>
    <dbReference type="NCBI Taxonomy" id="2565777"/>
    <lineage>
        <taxon>Bacteria</taxon>
        <taxon>Bacillati</taxon>
        <taxon>Bacillota</taxon>
        <taxon>Clostridia</taxon>
        <taxon>Eubacteriales</taxon>
        <taxon>Clostridiaceae</taxon>
        <taxon>Isachenkonia</taxon>
    </lineage>
</organism>
<keyword evidence="2" id="KW-0689">Ribosomal protein</keyword>
<reference evidence="2 3" key="1">
    <citation type="submission" date="2019-04" db="EMBL/GenBank/DDBJ databases">
        <title>Isachenkonia alkalipeptolytica gen. nov. sp. nov. a new anaerobic, alkiliphilic organothrophic bacterium capable to reduce synthesized ferrihydrite isolated from a soda lake.</title>
        <authorList>
            <person name="Toshchakov S.V."/>
            <person name="Zavarzina D.G."/>
            <person name="Zhilina T.N."/>
            <person name="Kostrikina N.A."/>
            <person name="Kublanov I.V."/>
        </authorList>
    </citation>
    <scope>NUCLEOTIDE SEQUENCE [LARGE SCALE GENOMIC DNA]</scope>
    <source>
        <strain evidence="2 3">Z-1701</strain>
    </source>
</reference>
<protein>
    <submittedName>
        <fullName evidence="2">50S ribosomal protein L7ae-like protein</fullName>
    </submittedName>
</protein>
<dbReference type="GO" id="GO:0005840">
    <property type="term" value="C:ribosome"/>
    <property type="evidence" value="ECO:0007669"/>
    <property type="project" value="UniProtKB-KW"/>
</dbReference>
<dbReference type="EMBL" id="SUMG01000015">
    <property type="protein sequence ID" value="NBG89021.1"/>
    <property type="molecule type" value="Genomic_DNA"/>
</dbReference>
<dbReference type="AlphaFoldDB" id="A0AA44BG17"/>
<dbReference type="InterPro" id="IPR004038">
    <property type="entry name" value="Ribosomal_eL8/eL30/eS12/Gad45"/>
</dbReference>
<dbReference type="Pfam" id="PF01248">
    <property type="entry name" value="Ribosomal_L7Ae"/>
    <property type="match status" value="1"/>
</dbReference>
<dbReference type="Proteomes" id="UP000449710">
    <property type="component" value="Unassembled WGS sequence"/>
</dbReference>
<evidence type="ECO:0000313" key="3">
    <source>
        <dbReference type="Proteomes" id="UP000449710"/>
    </source>
</evidence>
<proteinExistence type="predicted"/>
<accession>A0AA44BG17</accession>